<feature type="domain" description="Proline dehydrogenase" evidence="2">
    <location>
        <begin position="59"/>
        <end position="299"/>
    </location>
</feature>
<dbReference type="InterPro" id="IPR002872">
    <property type="entry name" value="Proline_DH_dom"/>
</dbReference>
<sequence>MMPDLSQRALLEAAAEGLRKIATDPRCVREFARPGSALRDLLSPAARRYVLAPDRTEFLARVTELRAKGYRVTAEFAAPDRADDPAQVRQVVDEYLGLLEGPQTPDRIGVDLTGVGLAVSPELALANAGRIATAAAARGSEVVLGMGRSPTVDAALAVHRELTLGHPDLGLTLQAQLHRTLRDAGDVARPGRPIRLVKGAFQELPELALRRGPALDDRYLDLAQDLVDRGVRLSLATQDPELLATADRSGLLSRVTDIEMLYGVQPGLLRTYRTSGHTCRIYTTYGTNWWPHLLQRLTEHPPLVLSALADIGAGRPCGGGSGY</sequence>
<dbReference type="AlphaFoldDB" id="A0A964USV8"/>
<dbReference type="OrthoDB" id="9773461at2"/>
<dbReference type="InterPro" id="IPR029041">
    <property type="entry name" value="FAD-linked_oxidoreductase-like"/>
</dbReference>
<evidence type="ECO:0000313" key="4">
    <source>
        <dbReference type="Proteomes" id="UP000598297"/>
    </source>
</evidence>
<accession>A0A964USV8</accession>
<organism evidence="3 4">
    <name type="scientific">Streptomyces boluensis</name>
    <dbReference type="NCBI Taxonomy" id="1775135"/>
    <lineage>
        <taxon>Bacteria</taxon>
        <taxon>Bacillati</taxon>
        <taxon>Actinomycetota</taxon>
        <taxon>Actinomycetes</taxon>
        <taxon>Kitasatosporales</taxon>
        <taxon>Streptomycetaceae</taxon>
        <taxon>Streptomyces</taxon>
    </lineage>
</organism>
<protein>
    <submittedName>
        <fullName evidence="3">Proline dehydrogenase</fullName>
    </submittedName>
</protein>
<dbReference type="Pfam" id="PF01619">
    <property type="entry name" value="Pro_dh"/>
    <property type="match status" value="1"/>
</dbReference>
<dbReference type="SUPFAM" id="SSF51730">
    <property type="entry name" value="FAD-linked oxidoreductase"/>
    <property type="match status" value="1"/>
</dbReference>
<comment type="caution">
    <text evidence="3">The sequence shown here is derived from an EMBL/GenBank/DDBJ whole genome shotgun (WGS) entry which is preliminary data.</text>
</comment>
<keyword evidence="1" id="KW-0560">Oxidoreductase</keyword>
<evidence type="ECO:0000256" key="1">
    <source>
        <dbReference type="ARBA" id="ARBA00023002"/>
    </source>
</evidence>
<dbReference type="Gene3D" id="3.20.20.220">
    <property type="match status" value="1"/>
</dbReference>
<evidence type="ECO:0000259" key="2">
    <source>
        <dbReference type="Pfam" id="PF01619"/>
    </source>
</evidence>
<proteinExistence type="predicted"/>
<name>A0A964USV8_9ACTN</name>
<dbReference type="RefSeq" id="WP_161700147.1">
    <property type="nucleotide sequence ID" value="NZ_JAAAHS010000171.1"/>
</dbReference>
<evidence type="ECO:0000313" key="3">
    <source>
        <dbReference type="EMBL" id="NBE53866.1"/>
    </source>
</evidence>
<gene>
    <name evidence="3" type="ORF">GUY60_21065</name>
</gene>
<dbReference type="Proteomes" id="UP000598297">
    <property type="component" value="Unassembled WGS sequence"/>
</dbReference>
<keyword evidence="4" id="KW-1185">Reference proteome</keyword>
<dbReference type="GO" id="GO:0004657">
    <property type="term" value="F:proline dehydrogenase activity"/>
    <property type="evidence" value="ECO:0007669"/>
    <property type="project" value="UniProtKB-ARBA"/>
</dbReference>
<dbReference type="GO" id="GO:0006562">
    <property type="term" value="P:L-proline catabolic process"/>
    <property type="evidence" value="ECO:0007669"/>
    <property type="project" value="UniProtKB-ARBA"/>
</dbReference>
<reference evidence="3" key="1">
    <citation type="submission" date="2020-01" db="EMBL/GenBank/DDBJ databases">
        <title>Whole-genome analyses of novel actinobacteria.</title>
        <authorList>
            <person name="Sahin N."/>
        </authorList>
    </citation>
    <scope>NUCLEOTIDE SEQUENCE</scope>
    <source>
        <strain evidence="3">YC537</strain>
    </source>
</reference>
<dbReference type="EMBL" id="JAAAHS010000171">
    <property type="protein sequence ID" value="NBE53866.1"/>
    <property type="molecule type" value="Genomic_DNA"/>
</dbReference>